<dbReference type="PANTHER" id="PTHR37981:SF1">
    <property type="entry name" value="SGNH HYDROLASE-TYPE ESTERASE DOMAIN-CONTAINING PROTEIN"/>
    <property type="match status" value="1"/>
</dbReference>
<gene>
    <name evidence="4" type="ORF">DV20_29880</name>
</gene>
<feature type="active site" evidence="1">
    <location>
        <position position="316"/>
    </location>
</feature>
<sequence>MRRLRWYWGALVLACVALLAGFFVFFGSESEPGQPQPRQGPPGTGPLTVVAMGDSTVSGEGAGQYTATTNGEGGNWCHRSPNAFVEKIAAPGITAHVNLGCSGAPAEQVALGDVKQWTEDSQARQLAALVKDHRVAAVVIAVGANDEPKFSNQVNDCVKAWFNAGGPPCSTALKESWKSKVDAMVPKVAKAVSDVKAVLAQAGYVPADYQLILQSYAAPIGPDLPEDLRSLNGCPFRTEDLRWIAQTGIGVLSSGLKAAAQQAGARFLDLAKAGVKHEACSGGPNPATEWFTRLTFQLADLGRAERAGHALQESFHPNATGHAAIAGCLTEFIAAKDGNAACLAGADGKLHAVPEVVAR</sequence>
<dbReference type="InterPro" id="IPR036514">
    <property type="entry name" value="SGNH_hydro_sf"/>
</dbReference>
<dbReference type="SUPFAM" id="SSF52266">
    <property type="entry name" value="SGNH hydrolase"/>
    <property type="match status" value="1"/>
</dbReference>
<feature type="active site" description="Nucleophile" evidence="1">
    <location>
        <position position="55"/>
    </location>
</feature>
<dbReference type="InterPro" id="IPR013830">
    <property type="entry name" value="SGNH_hydro"/>
</dbReference>
<evidence type="ECO:0000259" key="3">
    <source>
        <dbReference type="Pfam" id="PF13472"/>
    </source>
</evidence>
<evidence type="ECO:0000256" key="2">
    <source>
        <dbReference type="PIRSR" id="PIRSR637460-2"/>
    </source>
</evidence>
<keyword evidence="5" id="KW-1185">Reference proteome</keyword>
<dbReference type="eggNOG" id="COG2755">
    <property type="taxonomic scope" value="Bacteria"/>
</dbReference>
<dbReference type="InterPro" id="IPR037460">
    <property type="entry name" value="SEST-like"/>
</dbReference>
<dbReference type="AlphaFoldDB" id="A0A066TUF2"/>
<dbReference type="GO" id="GO:0006629">
    <property type="term" value="P:lipid metabolic process"/>
    <property type="evidence" value="ECO:0007669"/>
    <property type="project" value="TreeGrafter"/>
</dbReference>
<dbReference type="GO" id="GO:0016788">
    <property type="term" value="F:hydrolase activity, acting on ester bonds"/>
    <property type="evidence" value="ECO:0007669"/>
    <property type="project" value="InterPro"/>
</dbReference>
<comment type="caution">
    <text evidence="4">The sequence shown here is derived from an EMBL/GenBank/DDBJ whole genome shotgun (WGS) entry which is preliminary data.</text>
</comment>
<reference evidence="4 5" key="1">
    <citation type="submission" date="2014-05" db="EMBL/GenBank/DDBJ databases">
        <title>Draft genome sequence of Amycolatopsis rifamycinica DSM 46095.</title>
        <authorList>
            <person name="Lal R."/>
            <person name="Saxena A."/>
            <person name="Kumari R."/>
            <person name="Mukherjee U."/>
            <person name="Singh P."/>
            <person name="Sangwan N."/>
            <person name="Mahato N.K."/>
        </authorList>
    </citation>
    <scope>NUCLEOTIDE SEQUENCE [LARGE SCALE GENOMIC DNA]</scope>
    <source>
        <strain evidence="4 5">DSM 46095</strain>
    </source>
</reference>
<evidence type="ECO:0000256" key="1">
    <source>
        <dbReference type="PIRSR" id="PIRSR637460-1"/>
    </source>
</evidence>
<dbReference type="Gene3D" id="3.40.50.1110">
    <property type="entry name" value="SGNH hydrolase"/>
    <property type="match status" value="1"/>
</dbReference>
<proteinExistence type="predicted"/>
<dbReference type="EMBL" id="JMQI01000062">
    <property type="protein sequence ID" value="KDN18801.1"/>
    <property type="molecule type" value="Genomic_DNA"/>
</dbReference>
<feature type="disulfide bond" evidence="2">
    <location>
        <begin position="157"/>
        <end position="169"/>
    </location>
</feature>
<evidence type="ECO:0000313" key="4">
    <source>
        <dbReference type="EMBL" id="KDN18801.1"/>
    </source>
</evidence>
<feature type="disulfide bond" evidence="2">
    <location>
        <begin position="77"/>
        <end position="101"/>
    </location>
</feature>
<protein>
    <recommendedName>
        <fullName evidence="3">SGNH hydrolase-type esterase domain-containing protein</fullName>
    </recommendedName>
</protein>
<name>A0A066TUF2_9PSEU</name>
<accession>A0A066TUF2</accession>
<dbReference type="RefSeq" id="WP_200876523.1">
    <property type="nucleotide sequence ID" value="NZ_JMQI01000062.1"/>
</dbReference>
<dbReference type="PANTHER" id="PTHR37981">
    <property type="entry name" value="LIPASE 2"/>
    <property type="match status" value="1"/>
</dbReference>
<evidence type="ECO:0000313" key="5">
    <source>
        <dbReference type="Proteomes" id="UP000027345"/>
    </source>
</evidence>
<feature type="domain" description="SGNH hydrolase-type esterase" evidence="3">
    <location>
        <begin position="51"/>
        <end position="324"/>
    </location>
</feature>
<keyword evidence="2" id="KW-1015">Disulfide bond</keyword>
<dbReference type="Pfam" id="PF13472">
    <property type="entry name" value="Lipase_GDSL_2"/>
    <property type="match status" value="1"/>
</dbReference>
<dbReference type="Proteomes" id="UP000027345">
    <property type="component" value="Unassembled WGS sequence"/>
</dbReference>
<dbReference type="STRING" id="287986.DV20_29880"/>
<organism evidence="4 5">
    <name type="scientific">Amycolatopsis rifamycinica</name>
    <dbReference type="NCBI Taxonomy" id="287986"/>
    <lineage>
        <taxon>Bacteria</taxon>
        <taxon>Bacillati</taxon>
        <taxon>Actinomycetota</taxon>
        <taxon>Actinomycetes</taxon>
        <taxon>Pseudonocardiales</taxon>
        <taxon>Pseudonocardiaceae</taxon>
        <taxon>Amycolatopsis</taxon>
    </lineage>
</organism>